<dbReference type="Proteomes" id="UP000598360">
    <property type="component" value="Unassembled WGS sequence"/>
</dbReference>
<keyword evidence="5" id="KW-1185">Reference proteome</keyword>
<reference evidence="4" key="1">
    <citation type="submission" date="2020-10" db="EMBL/GenBank/DDBJ databases">
        <title>Diversity and distribution of actinomycetes associated with coral in the coast of Hainan.</title>
        <authorList>
            <person name="Li F."/>
        </authorList>
    </citation>
    <scope>NUCLEOTIDE SEQUENCE</scope>
    <source>
        <strain evidence="4">HNM0983</strain>
    </source>
</reference>
<evidence type="ECO:0000256" key="2">
    <source>
        <dbReference type="SAM" id="SignalP"/>
    </source>
</evidence>
<feature type="domain" description="DUF4232" evidence="3">
    <location>
        <begin position="42"/>
        <end position="144"/>
    </location>
</feature>
<keyword evidence="2" id="KW-0732">Signal</keyword>
<dbReference type="RefSeq" id="WP_193927251.1">
    <property type="nucleotide sequence ID" value="NZ_JADEYC010000007.1"/>
</dbReference>
<protein>
    <submittedName>
        <fullName evidence="4">DUF4232 domain-containing protein</fullName>
    </submittedName>
</protein>
<sequence length="167" mass="16626">MANAPSKRTTLTAGLTAMAVSGLGMATMATAQATPPPPPPACTAGDVSVSTAERPSPSEQERRYEIVVDAQPGAVCELSGTPEELAFHGPGGPLPMPVETEPASGERITLSGNHSAAALLTGPATEGPARATSVSLTLPGDDTPIRTGWVRGGVDGPLRAGSFTAGG</sequence>
<feature type="region of interest" description="Disordered" evidence="1">
    <location>
        <begin position="122"/>
        <end position="167"/>
    </location>
</feature>
<name>A0A929FYT7_9PSEU</name>
<dbReference type="AlphaFoldDB" id="A0A929FYT7"/>
<feature type="signal peptide" evidence="2">
    <location>
        <begin position="1"/>
        <end position="33"/>
    </location>
</feature>
<evidence type="ECO:0000259" key="3">
    <source>
        <dbReference type="Pfam" id="PF14016"/>
    </source>
</evidence>
<accession>A0A929FYT7</accession>
<evidence type="ECO:0000313" key="4">
    <source>
        <dbReference type="EMBL" id="MBE9373820.1"/>
    </source>
</evidence>
<gene>
    <name evidence="4" type="ORF">IQ251_05085</name>
</gene>
<dbReference type="InterPro" id="IPR025326">
    <property type="entry name" value="DUF4232"/>
</dbReference>
<dbReference type="EMBL" id="JADEYC010000007">
    <property type="protein sequence ID" value="MBE9373820.1"/>
    <property type="molecule type" value="Genomic_DNA"/>
</dbReference>
<proteinExistence type="predicted"/>
<organism evidence="4 5">
    <name type="scientific">Saccharopolyspora montiporae</name>
    <dbReference type="NCBI Taxonomy" id="2781240"/>
    <lineage>
        <taxon>Bacteria</taxon>
        <taxon>Bacillati</taxon>
        <taxon>Actinomycetota</taxon>
        <taxon>Actinomycetes</taxon>
        <taxon>Pseudonocardiales</taxon>
        <taxon>Pseudonocardiaceae</taxon>
        <taxon>Saccharopolyspora</taxon>
    </lineage>
</organism>
<comment type="caution">
    <text evidence="4">The sequence shown here is derived from an EMBL/GenBank/DDBJ whole genome shotgun (WGS) entry which is preliminary data.</text>
</comment>
<feature type="region of interest" description="Disordered" evidence="1">
    <location>
        <begin position="82"/>
        <end position="102"/>
    </location>
</feature>
<feature type="chain" id="PRO_5036883755" evidence="2">
    <location>
        <begin position="34"/>
        <end position="167"/>
    </location>
</feature>
<evidence type="ECO:0000256" key="1">
    <source>
        <dbReference type="SAM" id="MobiDB-lite"/>
    </source>
</evidence>
<evidence type="ECO:0000313" key="5">
    <source>
        <dbReference type="Proteomes" id="UP000598360"/>
    </source>
</evidence>
<feature type="region of interest" description="Disordered" evidence="1">
    <location>
        <begin position="29"/>
        <end position="62"/>
    </location>
</feature>
<dbReference type="Pfam" id="PF14016">
    <property type="entry name" value="DUF4232"/>
    <property type="match status" value="1"/>
</dbReference>